<dbReference type="Proteomes" id="UP001464891">
    <property type="component" value="Unassembled WGS sequence"/>
</dbReference>
<name>A0ABV0JFA8_9CYAN</name>
<evidence type="ECO:0008006" key="4">
    <source>
        <dbReference type="Google" id="ProtNLM"/>
    </source>
</evidence>
<dbReference type="EMBL" id="JAMPKM010000030">
    <property type="protein sequence ID" value="MEP0820467.1"/>
    <property type="molecule type" value="Genomic_DNA"/>
</dbReference>
<evidence type="ECO:0000313" key="3">
    <source>
        <dbReference type="Proteomes" id="UP001464891"/>
    </source>
</evidence>
<organism evidence="2 3">
    <name type="scientific">Trichocoleus desertorum GB2-A4</name>
    <dbReference type="NCBI Taxonomy" id="2933944"/>
    <lineage>
        <taxon>Bacteria</taxon>
        <taxon>Bacillati</taxon>
        <taxon>Cyanobacteriota</taxon>
        <taxon>Cyanophyceae</taxon>
        <taxon>Leptolyngbyales</taxon>
        <taxon>Trichocoleusaceae</taxon>
        <taxon>Trichocoleus</taxon>
    </lineage>
</organism>
<evidence type="ECO:0000256" key="1">
    <source>
        <dbReference type="SAM" id="MobiDB-lite"/>
    </source>
</evidence>
<gene>
    <name evidence="2" type="ORF">NC998_25560</name>
</gene>
<proteinExistence type="predicted"/>
<evidence type="ECO:0000313" key="2">
    <source>
        <dbReference type="EMBL" id="MEP0820467.1"/>
    </source>
</evidence>
<keyword evidence="3" id="KW-1185">Reference proteome</keyword>
<accession>A0ABV0JFA8</accession>
<reference evidence="2 3" key="1">
    <citation type="submission" date="2022-04" db="EMBL/GenBank/DDBJ databases">
        <title>Positive selection, recombination, and allopatry shape intraspecific diversity of widespread and dominant cyanobacteria.</title>
        <authorList>
            <person name="Wei J."/>
            <person name="Shu W."/>
            <person name="Hu C."/>
        </authorList>
    </citation>
    <scope>NUCLEOTIDE SEQUENCE [LARGE SCALE GENOMIC DNA]</scope>
    <source>
        <strain evidence="2 3">GB2-A4</strain>
    </source>
</reference>
<sequence length="157" mass="17764">MKWKAIAGVSVGVILLLMGCNRTTSMPTIDADKQPRTQSWVTDEMNGDWLIDTASIKATTFTLRDNWRYYWTQKLIGKGVQYDLKLKNPEKRNKGLKLVITNIIHSCENSGPIAARTLTLVERNGKHELDQTYTDPRDRHASLPSRQPKGPIADTLN</sequence>
<dbReference type="RefSeq" id="WP_190441457.1">
    <property type="nucleotide sequence ID" value="NZ_JAMPKM010000030.1"/>
</dbReference>
<feature type="region of interest" description="Disordered" evidence="1">
    <location>
        <begin position="127"/>
        <end position="157"/>
    </location>
</feature>
<comment type="caution">
    <text evidence="2">The sequence shown here is derived from an EMBL/GenBank/DDBJ whole genome shotgun (WGS) entry which is preliminary data.</text>
</comment>
<feature type="compositionally biased region" description="Basic and acidic residues" evidence="1">
    <location>
        <begin position="127"/>
        <end position="141"/>
    </location>
</feature>
<dbReference type="PROSITE" id="PS51257">
    <property type="entry name" value="PROKAR_LIPOPROTEIN"/>
    <property type="match status" value="1"/>
</dbReference>
<protein>
    <recommendedName>
        <fullName evidence="4">Lipoprotein</fullName>
    </recommendedName>
</protein>